<dbReference type="EMBL" id="BTTX01000004">
    <property type="protein sequence ID" value="GMU08435.1"/>
    <property type="molecule type" value="Genomic_DNA"/>
</dbReference>
<accession>A0ABQ6QWL6</accession>
<reference evidence="1 2" key="1">
    <citation type="journal article" date="2024" name="Arch. Microbiol.">
        <title>Corallococcus caeni sp. nov., a novel myxobacterium isolated from activated sludge.</title>
        <authorList>
            <person name="Tomita S."/>
            <person name="Nakai R."/>
            <person name="Kuroda K."/>
            <person name="Kurashita H."/>
            <person name="Hatamoto M."/>
            <person name="Yamaguchi T."/>
            <person name="Narihiro T."/>
        </authorList>
    </citation>
    <scope>NUCLEOTIDE SEQUENCE [LARGE SCALE GENOMIC DNA]</scope>
    <source>
        <strain evidence="1 2">NO1</strain>
    </source>
</reference>
<proteinExistence type="predicted"/>
<keyword evidence="2" id="KW-1185">Reference proteome</keyword>
<sequence>MVFTSVCINSEIRIGLPPCGAHRVLEEYKWHTGNQALHRKACRAACGRAGVSTA</sequence>
<evidence type="ECO:0000313" key="2">
    <source>
        <dbReference type="Proteomes" id="UP001342631"/>
    </source>
</evidence>
<gene>
    <name evidence="1" type="ORF">ASNO1_46880</name>
</gene>
<organism evidence="1 2">
    <name type="scientific">Corallococcus caeni</name>
    <dbReference type="NCBI Taxonomy" id="3082388"/>
    <lineage>
        <taxon>Bacteria</taxon>
        <taxon>Pseudomonadati</taxon>
        <taxon>Myxococcota</taxon>
        <taxon>Myxococcia</taxon>
        <taxon>Myxococcales</taxon>
        <taxon>Cystobacterineae</taxon>
        <taxon>Myxococcaceae</taxon>
        <taxon>Corallococcus</taxon>
    </lineage>
</organism>
<evidence type="ECO:0000313" key="1">
    <source>
        <dbReference type="EMBL" id="GMU08435.1"/>
    </source>
</evidence>
<name>A0ABQ6QWL6_9BACT</name>
<dbReference type="Proteomes" id="UP001342631">
    <property type="component" value="Unassembled WGS sequence"/>
</dbReference>
<protein>
    <submittedName>
        <fullName evidence="1">Uncharacterized protein</fullName>
    </submittedName>
</protein>
<comment type="caution">
    <text evidence="1">The sequence shown here is derived from an EMBL/GenBank/DDBJ whole genome shotgun (WGS) entry which is preliminary data.</text>
</comment>